<dbReference type="Proteomes" id="UP001159427">
    <property type="component" value="Unassembled WGS sequence"/>
</dbReference>
<keyword evidence="3" id="KW-1185">Reference proteome</keyword>
<reference evidence="2 3" key="1">
    <citation type="submission" date="2022-05" db="EMBL/GenBank/DDBJ databases">
        <authorList>
            <consortium name="Genoscope - CEA"/>
            <person name="William W."/>
        </authorList>
    </citation>
    <scope>NUCLEOTIDE SEQUENCE [LARGE SCALE GENOMIC DNA]</scope>
</reference>
<feature type="region of interest" description="Disordered" evidence="1">
    <location>
        <begin position="185"/>
        <end position="208"/>
    </location>
</feature>
<comment type="caution">
    <text evidence="2">The sequence shown here is derived from an EMBL/GenBank/DDBJ whole genome shotgun (WGS) entry which is preliminary data.</text>
</comment>
<feature type="compositionally biased region" description="Low complexity" evidence="1">
    <location>
        <begin position="279"/>
        <end position="291"/>
    </location>
</feature>
<sequence>MAARASNASEFRQILTRIKEVQDKLERSDQASLASKLSDINDSLSIIEGNQTDFSDSVHQTLERIETTMVNGFKAMEDRISSLEAKIANHPSTEATAGNDCMMTPPSSSRKRKIARHPDLSHYVRSKMDQLGLKWNTEMKENDPPNKEVSQQLIKEVQEVEQIKNDSLCTERRILDAISQNFASSKKRRRQVENGTYQQYQKEQKRRQRIKRKLEKRLKVITEEEKKMPVFEALSSAMISSDESDEEGDVLRTRPLEWRSEEVSIFFQNLDSRYRENMSNQQRRQSVNRRVGPPSTRDYNEVPESLLWAINL</sequence>
<dbReference type="EMBL" id="CALNXI010000289">
    <property type="protein sequence ID" value="CAH3024104.1"/>
    <property type="molecule type" value="Genomic_DNA"/>
</dbReference>
<feature type="region of interest" description="Disordered" evidence="1">
    <location>
        <begin position="93"/>
        <end position="116"/>
    </location>
</feature>
<evidence type="ECO:0000256" key="1">
    <source>
        <dbReference type="SAM" id="MobiDB-lite"/>
    </source>
</evidence>
<organism evidence="2 3">
    <name type="scientific">Porites evermanni</name>
    <dbReference type="NCBI Taxonomy" id="104178"/>
    <lineage>
        <taxon>Eukaryota</taxon>
        <taxon>Metazoa</taxon>
        <taxon>Cnidaria</taxon>
        <taxon>Anthozoa</taxon>
        <taxon>Hexacorallia</taxon>
        <taxon>Scleractinia</taxon>
        <taxon>Fungiina</taxon>
        <taxon>Poritidae</taxon>
        <taxon>Porites</taxon>
    </lineage>
</organism>
<proteinExistence type="predicted"/>
<evidence type="ECO:0000313" key="2">
    <source>
        <dbReference type="EMBL" id="CAH3024104.1"/>
    </source>
</evidence>
<evidence type="ECO:0000313" key="3">
    <source>
        <dbReference type="Proteomes" id="UP001159427"/>
    </source>
</evidence>
<accession>A0ABN8M3E5</accession>
<protein>
    <submittedName>
        <fullName evidence="2">Uncharacterized protein</fullName>
    </submittedName>
</protein>
<name>A0ABN8M3E5_9CNID</name>
<feature type="region of interest" description="Disordered" evidence="1">
    <location>
        <begin position="276"/>
        <end position="297"/>
    </location>
</feature>
<gene>
    <name evidence="2" type="ORF">PEVE_00021570</name>
</gene>